<dbReference type="OMA" id="IRHHHPM"/>
<dbReference type="STRING" id="3983.A0A2C9UAV3"/>
<reference evidence="2" key="1">
    <citation type="journal article" date="2016" name="Nat. Biotechnol.">
        <title>Sequencing wild and cultivated cassava and related species reveals extensive interspecific hybridization and genetic diversity.</title>
        <authorList>
            <person name="Bredeson J.V."/>
            <person name="Lyons J.B."/>
            <person name="Prochnik S.E."/>
            <person name="Wu G.A."/>
            <person name="Ha C.M."/>
            <person name="Edsinger-Gonzales E."/>
            <person name="Grimwood J."/>
            <person name="Schmutz J."/>
            <person name="Rabbi I.Y."/>
            <person name="Egesi C."/>
            <person name="Nauluvula P."/>
            <person name="Lebot V."/>
            <person name="Ndunguru J."/>
            <person name="Mkamilo G."/>
            <person name="Bart R.S."/>
            <person name="Setter T.L."/>
            <person name="Gleadow R.M."/>
            <person name="Kulakow P."/>
            <person name="Ferguson M.E."/>
            <person name="Rounsley S."/>
            <person name="Rokhsar D.S."/>
        </authorList>
    </citation>
    <scope>NUCLEOTIDE SEQUENCE [LARGE SCALE GENOMIC DNA]</scope>
    <source>
        <strain evidence="2">cv. AM560-2</strain>
    </source>
</reference>
<dbReference type="PANTHER" id="PTHR35506:SF1">
    <property type="entry name" value="OS02G0135600 PROTEIN"/>
    <property type="match status" value="1"/>
</dbReference>
<dbReference type="Gramene" id="Manes.16G079900.1.v8.1">
    <property type="protein sequence ID" value="Manes.16G079900.1.v8.1.CDS"/>
    <property type="gene ID" value="Manes.16G079900.v8.1"/>
</dbReference>
<dbReference type="PANTHER" id="PTHR35506">
    <property type="entry name" value="OS02G0135600 PROTEIN"/>
    <property type="match status" value="1"/>
</dbReference>
<accession>A0A2C9UAV3</accession>
<evidence type="ECO:0000313" key="1">
    <source>
        <dbReference type="EMBL" id="OAY26849.1"/>
    </source>
</evidence>
<dbReference type="OrthoDB" id="1891406at2759"/>
<evidence type="ECO:0000313" key="2">
    <source>
        <dbReference type="Proteomes" id="UP000091857"/>
    </source>
</evidence>
<proteinExistence type="predicted"/>
<protein>
    <submittedName>
        <fullName evidence="1">Uncharacterized protein</fullName>
    </submittedName>
</protein>
<sequence length="312" mass="34193">MADKPSRALVLYGDGLAQFIDPSHTHIHSLASKAACGFLSLPNAPPSESEDERIIREFANLLDACEAYRDMSVEKSALLPTISQRFMGMKAAIITNSPCLKSFGSKLGFTVFQFSDLSGNDGSLSGKSVDFVTSELLKLLGFQEGQTIETSQFDFVLVHIGAGERTNGERGSDIISDAEYVNALVGGVMNTAQPGSEIGSRLHLSLVMSYGDIREISANLSVLASEDEIISEFSMLIPRQSYTMKGEKPRNDVRHHCPMLIAQWQHAVTRKDMAKTFSFKDFKENGGNGVIPADRFMHEVAFKLWKAPKYGA</sequence>
<dbReference type="Proteomes" id="UP000091857">
    <property type="component" value="Chromosome 16"/>
</dbReference>
<keyword evidence="2" id="KW-1185">Reference proteome</keyword>
<dbReference type="EMBL" id="CM004402">
    <property type="protein sequence ID" value="OAY26849.1"/>
    <property type="molecule type" value="Genomic_DNA"/>
</dbReference>
<name>A0A2C9UAV3_MANES</name>
<gene>
    <name evidence="1" type="ORF">MANES_16G079900v8</name>
</gene>
<comment type="caution">
    <text evidence="1">The sequence shown here is derived from an EMBL/GenBank/DDBJ whole genome shotgun (WGS) entry which is preliminary data.</text>
</comment>
<organism evidence="1 2">
    <name type="scientific">Manihot esculenta</name>
    <name type="common">Cassava</name>
    <name type="synonym">Jatropha manihot</name>
    <dbReference type="NCBI Taxonomy" id="3983"/>
    <lineage>
        <taxon>Eukaryota</taxon>
        <taxon>Viridiplantae</taxon>
        <taxon>Streptophyta</taxon>
        <taxon>Embryophyta</taxon>
        <taxon>Tracheophyta</taxon>
        <taxon>Spermatophyta</taxon>
        <taxon>Magnoliopsida</taxon>
        <taxon>eudicotyledons</taxon>
        <taxon>Gunneridae</taxon>
        <taxon>Pentapetalae</taxon>
        <taxon>rosids</taxon>
        <taxon>fabids</taxon>
        <taxon>Malpighiales</taxon>
        <taxon>Euphorbiaceae</taxon>
        <taxon>Crotonoideae</taxon>
        <taxon>Manihoteae</taxon>
        <taxon>Manihot</taxon>
    </lineage>
</organism>
<dbReference type="AlphaFoldDB" id="A0A2C9UAV3"/>